<evidence type="ECO:0000313" key="2">
    <source>
        <dbReference type="Proteomes" id="UP000245699"/>
    </source>
</evidence>
<gene>
    <name evidence="1" type="ORF">BB559_000556</name>
</gene>
<organism evidence="1 2">
    <name type="scientific">Furculomyces boomerangus</name>
    <dbReference type="NCBI Taxonomy" id="61424"/>
    <lineage>
        <taxon>Eukaryota</taxon>
        <taxon>Fungi</taxon>
        <taxon>Fungi incertae sedis</taxon>
        <taxon>Zoopagomycota</taxon>
        <taxon>Kickxellomycotina</taxon>
        <taxon>Harpellomycetes</taxon>
        <taxon>Harpellales</taxon>
        <taxon>Harpellaceae</taxon>
        <taxon>Furculomyces</taxon>
    </lineage>
</organism>
<sequence>MNSTVITENDTTSLKTLDTTETLQDTKNSKQYAKVADTHDISLRSIRTSK</sequence>
<protein>
    <submittedName>
        <fullName evidence="1">Uncharacterized protein</fullName>
    </submittedName>
</protein>
<reference evidence="1 2" key="1">
    <citation type="journal article" date="2018" name="MBio">
        <title>Comparative Genomics Reveals the Core Gene Toolbox for the Fungus-Insect Symbiosis.</title>
        <authorList>
            <person name="Wang Y."/>
            <person name="Stata M."/>
            <person name="Wang W."/>
            <person name="Stajich J.E."/>
            <person name="White M.M."/>
            <person name="Moncalvo J.M."/>
        </authorList>
    </citation>
    <scope>NUCLEOTIDE SEQUENCE [LARGE SCALE GENOMIC DNA]</scope>
    <source>
        <strain evidence="1 2">AUS-77-4</strain>
    </source>
</reference>
<keyword evidence="2" id="KW-1185">Reference proteome</keyword>
<accession>A0A2T9Z4R2</accession>
<dbReference type="Proteomes" id="UP000245699">
    <property type="component" value="Unassembled WGS sequence"/>
</dbReference>
<dbReference type="AlphaFoldDB" id="A0A2T9Z4R2"/>
<proteinExistence type="predicted"/>
<evidence type="ECO:0000313" key="1">
    <source>
        <dbReference type="EMBL" id="PVU99588.1"/>
    </source>
</evidence>
<dbReference type="EMBL" id="MBFT01000027">
    <property type="protein sequence ID" value="PVU99588.1"/>
    <property type="molecule type" value="Genomic_DNA"/>
</dbReference>
<name>A0A2T9Z4R2_9FUNG</name>
<comment type="caution">
    <text evidence="1">The sequence shown here is derived from an EMBL/GenBank/DDBJ whole genome shotgun (WGS) entry which is preliminary data.</text>
</comment>